<organism evidence="9 10">
    <name type="scientific">Toxoplasma gondii</name>
    <dbReference type="NCBI Taxonomy" id="5811"/>
    <lineage>
        <taxon>Eukaryota</taxon>
        <taxon>Sar</taxon>
        <taxon>Alveolata</taxon>
        <taxon>Apicomplexa</taxon>
        <taxon>Conoidasida</taxon>
        <taxon>Coccidia</taxon>
        <taxon>Eucoccidiorida</taxon>
        <taxon>Eimeriorina</taxon>
        <taxon>Sarcocystidae</taxon>
        <taxon>Toxoplasma</taxon>
    </lineage>
</organism>
<dbReference type="InterPro" id="IPR013783">
    <property type="entry name" value="Ig-like_fold"/>
</dbReference>
<feature type="compositionally biased region" description="Low complexity" evidence="5">
    <location>
        <begin position="591"/>
        <end position="605"/>
    </location>
</feature>
<feature type="compositionally biased region" description="Basic and acidic residues" evidence="5">
    <location>
        <begin position="537"/>
        <end position="552"/>
    </location>
</feature>
<name>A0A7J6KGW1_TOXGO</name>
<feature type="compositionally biased region" description="Basic and acidic residues" evidence="5">
    <location>
        <begin position="469"/>
        <end position="506"/>
    </location>
</feature>
<evidence type="ECO:0000256" key="3">
    <source>
        <dbReference type="ARBA" id="ARBA00022679"/>
    </source>
</evidence>
<gene>
    <name evidence="9" type="ORF">TGRH88_001520</name>
</gene>
<proteinExistence type="predicted"/>
<evidence type="ECO:0000259" key="7">
    <source>
        <dbReference type="Pfam" id="PF08323"/>
    </source>
</evidence>
<sequence>MEIYSRDMEPTGKPQKPARMEVTLSPRLLSLLRQLQTSPACASSSPTFDEGLQGQYLRRIREELYAIQETCGVAHWPPPVAGGPQADGDAAGEASFSADEDGERLGWMVLLLKLHQTFASLLAPASSEEGEEARENGDVSSRRPQSPGKRRSPLLGKQSPSASKGWRIQTNEFEISSLWQLLQAAPGGGGTSPDVVPRGGDRGPVPSGPGCAAAILSSNLSGLLTRQGSLADPRVGSAASGGLEAHTESRTEPGLWASLPALHRPGGDRPEEALPFDLVFELRRGCWTSVCRQQQAAQLRELQHQQSQLTSSFLHSRPSSFRSLGSSSLPSSSTPCGFPFSTGAPHAVDAGGTSPLAVPDAASDLGGSRGFGGPQPQISRPVCPFCAPSLASLVQVEERGDSTISGASRLRVTLAIDSEVLHFCCCSGGRFDAYFTALVAHLILAGCGAQGKGHLCPAPPASAASESLCDGRAKDAKPGESGDKKLQVPGGRDPRKAVGEENEKHSSGSKNRRRGANRAQRVSRGSPVSPSAAAYQSREEGREEANLRRNKENSVSSPETRLSLSHLGDITPNGCGAVPSTPLGDSVELEPSPSSPASAGDPASQASALSRLTAAFVSRLRFPDFFPSTEAMVTRRAHHAMRVVLDSSRSGLTPGEAAAGGRGGSVGCWRMTKEKFNWHVTLLTSAAVEAVRDCFADLTLDVWHSCFYGSAAQVTGAKCASRDRLEQLLIALLGNNDALIRLEAVKLLNAFYDRHDWQLRQPFVPVIKNVGDRFVLSVLIETCTLCDDATSKEPSDVFAIVAAPSFSRFSTAEIYSYHTFSWVLLQSLPSPQSAAEHPSVSAEAGDTSRQWRKQRWLGTADFGVFTRCGFYDWRICRAKESDGSWWVVERAVSYGALSGQSTAPFPTASAAVLSAPLVPAEPADALVEEKIENSGDVSAQKRRVSRRLAAEAAAGAAAAHAAAAALDAAFPMKSPNPHHLRLLKRFEEQRQFDAATSSRANYDHRKKLLDECIPLQGRVVVLPKDSRNLQLHEVFVDSHEAQWDEETGKLTQRGNFACIAESLPTLAEAGVTATLVSGVMERDSGDVVYDVDGDFDYANPDASPFASVCRAAPCGLLGGVGGFLEVVQEARRVGMKILVQMASGVSASHPHRRYASHLLHFEDADGKKQILYGGETLGVLPQETAILNYRKLETWQLFIDDLKMWIKKFGIDGVRISNAQELPQILAADAHALSRKDADGQFHYAAQDIIMGEVVVPHSSSLGGYWSLASLGAPSFSALASFRSASSLLSVPAGFAYANPFYVKLCRSVWLESPDFLFIGECWTELEQLRHLQDMQATHATQASPLESLGLGTTPAVSELPGHRSGEIPTLASLSATEFSVVPSLLVSSGIVPQMQLFPTVLPAVLGKKPAILPLCPSSHEGNSACMEAASLRQTQLRTPLLSLPPRFLFSALFAMHHNLPRGSILIQSSCTPASPLPALVYGRAAWAAVDLLMLLPDVPCTVAGEMQGSACRLGVPNVFAPDTSAGRLAALTGISGGPLGPNKLSFSPFPSPDSVGLLRYSSRYGAGFGDGGASRRPFFQRPNRLWSRQGTLKSLDAPKLPFRSHAGSLHMNYPGIPEGDSGGFREGRKLPGSAADESLQEQQSRPPHFDLPLLERVRLIDGFESIQKMPMLEQDVQDAVLGSPDDGTNGKFDLKSIHQHYAERRKLRHTEPCLRRGRVVLVDVRNPDGSSLTQAHRVYEQWPEALSDFDASLPALAAASACMHALSADVPSERKSRSRLLREAGVSAFAHPDEGDTVTGECPEAEGGDKVVAFVRFDDHRIRQQIEQFSAAGLSTCLGHASREKSQPPTVGRTQNRLTASRDRSRELHAREASSVQSESSRRKGEVAGEEYPAVSSSSVGVDFERSGHSLVLVVTNLSDRTLHDKSVSLQALRPAFRQQRIKHWHFLLQMCDLRSCNCEANLATFLACHETLQHPGLPNASLRSGGAHGKAGHPCNASARTSILPDVISIEELLSEPFLLPAMPPYSSVIRGFTLLPLTPPSQAPPAPVSLACSPSLYTSLFCCSLLRLQGLLRRLIHQSPGGSLAGVAQSRKSLARGNMILHILSQVAGDTLFAKAGEKASVAELDLFAEFLDELGFALNYREHCLGEKQRQEEGPHAEEESRPSASLSLFSICSDSKIFERHEELACSFMARLKRLVAGKTLQAPPSSHSDPVPPGDSSPIALANEVLEKNALGAICFVTPELGRWSTVGGLGVMVDELSTTLATELGQEVWVVSPYYDRNRKGEQDYLARDGIRHAFNVTVNVGGESITLGVHTGSVVSGVKLFFLHCASVFPCIYPDVYGLEQIRFIVTFAKAALEIFCHLGTIPPLIITNDWPTCLIPAYAKQRFFGSVFDCTTFYHIIHNLDSSYEGRIYLNKREDVYWLHGLPTDLLVDPHWHNFVINPSRCVLLQCDGWGTVSPSYRDELMNEGGKGNASPLAPLLRRHHHPFATPNGIPIKLRLERLKKLGFRNHWEAKAALQRHYFNFEKGDESIPLLAFIGRITQQKGVHLIVELAENLIRRYNGRVQILVGGMANWNDGYAARCANQMMDLRARFPHSFWADPGEFFCNGALVNLGADFGLMPSLFEPGGIVQHEFFIAGTPVVAFRTGGLKDTVREGSVTPGLGGGKISVESARQNNGFTFDAYTAGDFLFAIERALRVFSDRAKYEQLRANARASVVSCEESARAWLGEFARLRKKIPVNEKRVQEIFERLPDWSEAEWRLRRGTAPAFSSFLPSFSSESPVKPPAGTVVASLPRGPIPTSPFPPATLLGLLQFCEDREMHMHAADRAVQLGGRAGLSPRGDSFDVSPISEESEGSADEVRRRELRESPENEGEETGGQDGDRDGASGPASGEKREGNARKFTSARTADALLPCRIKYVPVPGKPRPRSVAVAGTFDDWRVRRPLSWDNALQAFVLSLALRPGRYLYKLVVDGEWVCVSDAPQETDSLGNTNNFLQVP</sequence>
<accession>A0A7J6KGW1</accession>
<dbReference type="Proteomes" id="UP000557509">
    <property type="component" value="Unassembled WGS sequence"/>
</dbReference>
<keyword evidence="2" id="KW-0328">Glycosyltransferase</keyword>
<evidence type="ECO:0000256" key="1">
    <source>
        <dbReference type="ARBA" id="ARBA00004602"/>
    </source>
</evidence>
<feature type="region of interest" description="Disordered" evidence="5">
    <location>
        <begin position="351"/>
        <end position="371"/>
    </location>
</feature>
<keyword evidence="3" id="KW-0808">Transferase</keyword>
<dbReference type="SUPFAM" id="SSF51445">
    <property type="entry name" value="(Trans)glycosidases"/>
    <property type="match status" value="1"/>
</dbReference>
<dbReference type="Pfam" id="PF00534">
    <property type="entry name" value="Glycos_transf_1"/>
    <property type="match status" value="1"/>
</dbReference>
<keyword evidence="4" id="KW-0035">Amyloplast</keyword>
<feature type="region of interest" description="Disordered" evidence="5">
    <location>
        <begin position="2840"/>
        <end position="2909"/>
    </location>
</feature>
<dbReference type="VEuPathDB" id="ToxoDB:TGME49_222800"/>
<feature type="compositionally biased region" description="Polar residues" evidence="5">
    <location>
        <begin position="1848"/>
        <end position="1860"/>
    </location>
</feature>
<dbReference type="InterPro" id="IPR014756">
    <property type="entry name" value="Ig_E-set"/>
</dbReference>
<feature type="domain" description="Glycosyl transferase family 1" evidence="6">
    <location>
        <begin position="2535"/>
        <end position="2719"/>
    </location>
</feature>
<keyword evidence="10" id="KW-1185">Reference proteome</keyword>
<feature type="region of interest" description="Disordered" evidence="5">
    <location>
        <begin position="1841"/>
        <end position="1893"/>
    </location>
</feature>
<feature type="compositionally biased region" description="Polar residues" evidence="5">
    <location>
        <begin position="553"/>
        <end position="563"/>
    </location>
</feature>
<dbReference type="CDD" id="cd03791">
    <property type="entry name" value="GT5_Glycogen_synthase_DULL1-like"/>
    <property type="match status" value="1"/>
</dbReference>
<dbReference type="Gene3D" id="3.40.50.2000">
    <property type="entry name" value="Glycogen Phosphorylase B"/>
    <property type="match status" value="2"/>
</dbReference>
<feature type="domain" description="AMP-activated protein kinase glycogen-binding" evidence="8">
    <location>
        <begin position="2934"/>
        <end position="3003"/>
    </location>
</feature>
<dbReference type="InterPro" id="IPR017853">
    <property type="entry name" value="GH"/>
</dbReference>
<protein>
    <submittedName>
        <fullName evidence="9">Putative glycogen synthase</fullName>
    </submittedName>
</protein>
<comment type="caution">
    <text evidence="9">The sequence shown here is derived from an EMBL/GenBank/DDBJ whole genome shotgun (WGS) entry which is preliminary data.</text>
</comment>
<dbReference type="GO" id="GO:0016757">
    <property type="term" value="F:glycosyltransferase activity"/>
    <property type="evidence" value="ECO:0007669"/>
    <property type="project" value="UniProtKB-KW"/>
</dbReference>
<dbReference type="Gene3D" id="3.20.20.80">
    <property type="entry name" value="Glycosidases"/>
    <property type="match status" value="1"/>
</dbReference>
<dbReference type="EMBL" id="JAAUHK010000187">
    <property type="protein sequence ID" value="KAF4645666.1"/>
    <property type="molecule type" value="Genomic_DNA"/>
</dbReference>
<dbReference type="InterPro" id="IPR032640">
    <property type="entry name" value="AMPK1_CBM"/>
</dbReference>
<feature type="region of interest" description="Disordered" evidence="5">
    <location>
        <begin position="466"/>
        <end position="605"/>
    </location>
</feature>
<feature type="region of interest" description="Disordered" evidence="5">
    <location>
        <begin position="1612"/>
        <end position="1648"/>
    </location>
</feature>
<dbReference type="InterPro" id="IPR001296">
    <property type="entry name" value="Glyco_trans_1"/>
</dbReference>
<dbReference type="SUPFAM" id="SSF53756">
    <property type="entry name" value="UDP-Glycosyltransferase/glycogen phosphorylase"/>
    <property type="match status" value="1"/>
</dbReference>
<reference evidence="9 10" key="1">
    <citation type="submission" date="2020-03" db="EMBL/GenBank/DDBJ databases">
        <title>Genome sequence of Toxoplasma gondii RH-88 strain.</title>
        <authorList>
            <person name="Lorenzi H.A."/>
            <person name="Venepally P."/>
            <person name="Rozenberg A."/>
            <person name="Sibley D."/>
        </authorList>
    </citation>
    <scope>NUCLEOTIDE SEQUENCE [LARGE SCALE GENOMIC DNA]</scope>
    <source>
        <strain evidence="9 10">RH-88</strain>
    </source>
</reference>
<dbReference type="SUPFAM" id="SSF81296">
    <property type="entry name" value="E set domains"/>
    <property type="match status" value="1"/>
</dbReference>
<feature type="domain" description="Starch synthase catalytic" evidence="7">
    <location>
        <begin position="2240"/>
        <end position="2476"/>
    </location>
</feature>
<evidence type="ECO:0000313" key="10">
    <source>
        <dbReference type="Proteomes" id="UP000557509"/>
    </source>
</evidence>
<feature type="region of interest" description="Disordered" evidence="5">
    <location>
        <begin position="124"/>
        <end position="166"/>
    </location>
</feature>
<keyword evidence="4" id="KW-0934">Plastid</keyword>
<evidence type="ECO:0000256" key="4">
    <source>
        <dbReference type="ARBA" id="ARBA00023234"/>
    </source>
</evidence>
<dbReference type="Pfam" id="PF08323">
    <property type="entry name" value="Glyco_transf_5"/>
    <property type="match status" value="1"/>
</dbReference>
<evidence type="ECO:0000259" key="6">
    <source>
        <dbReference type="Pfam" id="PF00534"/>
    </source>
</evidence>
<evidence type="ECO:0000256" key="2">
    <source>
        <dbReference type="ARBA" id="ARBA00022676"/>
    </source>
</evidence>
<evidence type="ECO:0000313" key="9">
    <source>
        <dbReference type="EMBL" id="KAF4645666.1"/>
    </source>
</evidence>
<evidence type="ECO:0000256" key="5">
    <source>
        <dbReference type="SAM" id="MobiDB-lite"/>
    </source>
</evidence>
<evidence type="ECO:0000259" key="8">
    <source>
        <dbReference type="Pfam" id="PF16561"/>
    </source>
</evidence>
<feature type="compositionally biased region" description="Basic and acidic residues" evidence="5">
    <location>
        <begin position="1861"/>
        <end position="1873"/>
    </location>
</feature>
<dbReference type="Pfam" id="PF16561">
    <property type="entry name" value="AMPK1_CBM"/>
    <property type="match status" value="1"/>
</dbReference>
<dbReference type="PANTHER" id="PTHR45825:SF11">
    <property type="entry name" value="ALPHA AMYLASE DOMAIN-CONTAINING PROTEIN"/>
    <property type="match status" value="1"/>
</dbReference>
<feature type="region of interest" description="Disordered" evidence="5">
    <location>
        <begin position="233"/>
        <end position="263"/>
    </location>
</feature>
<dbReference type="CDD" id="cd02859">
    <property type="entry name" value="E_set_AMPKbeta_like_N"/>
    <property type="match status" value="1"/>
</dbReference>
<feature type="region of interest" description="Disordered" evidence="5">
    <location>
        <begin position="77"/>
        <end position="98"/>
    </location>
</feature>
<feature type="compositionally biased region" description="Low complexity" evidence="5">
    <location>
        <begin position="82"/>
        <end position="92"/>
    </location>
</feature>
<dbReference type="InterPro" id="IPR013534">
    <property type="entry name" value="Starch_synth_cat_dom"/>
</dbReference>
<comment type="subcellular location">
    <subcellularLocation>
        <location evidence="1">Plastid</location>
        <location evidence="1">Amyloplast</location>
    </subcellularLocation>
</comment>
<dbReference type="Gene3D" id="2.60.40.10">
    <property type="entry name" value="Immunoglobulins"/>
    <property type="match status" value="1"/>
</dbReference>
<feature type="region of interest" description="Disordered" evidence="5">
    <location>
        <begin position="184"/>
        <end position="210"/>
    </location>
</feature>
<dbReference type="PANTHER" id="PTHR45825">
    <property type="entry name" value="GRANULE-BOUND STARCH SYNTHASE 1, CHLOROPLASTIC/AMYLOPLASTIC"/>
    <property type="match status" value="1"/>
</dbReference>
<feature type="compositionally biased region" description="Basic and acidic residues" evidence="5">
    <location>
        <begin position="2864"/>
        <end position="2875"/>
    </location>
</feature>